<evidence type="ECO:0000313" key="18">
    <source>
        <dbReference type="Proteomes" id="UP000592180"/>
    </source>
</evidence>
<evidence type="ECO:0000259" key="16">
    <source>
        <dbReference type="Pfam" id="PF17900"/>
    </source>
</evidence>
<dbReference type="CDD" id="cd09603">
    <property type="entry name" value="M1_APN_like"/>
    <property type="match status" value="1"/>
</dbReference>
<dbReference type="GO" id="GO:0000976">
    <property type="term" value="F:transcription cis-regulatory region binding"/>
    <property type="evidence" value="ECO:0007669"/>
    <property type="project" value="TreeGrafter"/>
</dbReference>
<dbReference type="EMBL" id="JACHLE010000003">
    <property type="protein sequence ID" value="MBB4807277.1"/>
    <property type="molecule type" value="Genomic_DNA"/>
</dbReference>
<dbReference type="AlphaFoldDB" id="A0A840KH51"/>
<dbReference type="PRINTS" id="PR00756">
    <property type="entry name" value="ALADIPTASE"/>
</dbReference>
<dbReference type="GO" id="GO:0016285">
    <property type="term" value="F:alanyl aminopeptidase activity"/>
    <property type="evidence" value="ECO:0007669"/>
    <property type="project" value="UniProtKB-EC"/>
</dbReference>
<evidence type="ECO:0000256" key="2">
    <source>
        <dbReference type="ARBA" id="ARBA00001947"/>
    </source>
</evidence>
<dbReference type="Proteomes" id="UP000592180">
    <property type="component" value="Unassembled WGS sequence"/>
</dbReference>
<dbReference type="InterPro" id="IPR027268">
    <property type="entry name" value="Peptidase_M4/M1_CTD_sf"/>
</dbReference>
<dbReference type="Gene3D" id="1.25.10.10">
    <property type="entry name" value="Leucine-rich Repeat Variant"/>
    <property type="match status" value="1"/>
</dbReference>
<evidence type="ECO:0000259" key="15">
    <source>
        <dbReference type="Pfam" id="PF01433"/>
    </source>
</evidence>
<evidence type="ECO:0000256" key="3">
    <source>
        <dbReference type="ARBA" id="ARBA00010136"/>
    </source>
</evidence>
<evidence type="ECO:0000256" key="1">
    <source>
        <dbReference type="ARBA" id="ARBA00000098"/>
    </source>
</evidence>
<protein>
    <recommendedName>
        <fullName evidence="6">Aminopeptidase N</fullName>
        <ecNumber evidence="5">3.4.11.2</ecNumber>
    </recommendedName>
    <alternativeName>
        <fullName evidence="7">Transcription initiation factor TFIID subunit 2</fullName>
    </alternativeName>
</protein>
<dbReference type="InterPro" id="IPR001930">
    <property type="entry name" value="Peptidase_M1"/>
</dbReference>
<dbReference type="Gene3D" id="1.10.390.10">
    <property type="entry name" value="Neutral Protease Domain 2"/>
    <property type="match status" value="1"/>
</dbReference>
<reference evidence="17 18" key="1">
    <citation type="submission" date="2020-08" db="EMBL/GenBank/DDBJ databases">
        <title>Functional genomics of gut bacteria from endangered species of beetles.</title>
        <authorList>
            <person name="Carlos-Shanley C."/>
        </authorList>
    </citation>
    <scope>NUCLEOTIDE SEQUENCE [LARGE SCALE GENOMIC DNA]</scope>
    <source>
        <strain evidence="17 18">S00151</strain>
    </source>
</reference>
<evidence type="ECO:0000256" key="4">
    <source>
        <dbReference type="ARBA" id="ARBA00010937"/>
    </source>
</evidence>
<feature type="domain" description="Aminopeptidase N-like N-terminal" evidence="16">
    <location>
        <begin position="26"/>
        <end position="216"/>
    </location>
</feature>
<dbReference type="InterPro" id="IPR011989">
    <property type="entry name" value="ARM-like"/>
</dbReference>
<dbReference type="EC" id="3.4.11.2" evidence="5"/>
<evidence type="ECO:0000256" key="8">
    <source>
        <dbReference type="ARBA" id="ARBA00022670"/>
    </source>
</evidence>
<organism evidence="17 18">
    <name type="scientific">Chryseobacterium defluvii</name>
    <dbReference type="NCBI Taxonomy" id="160396"/>
    <lineage>
        <taxon>Bacteria</taxon>
        <taxon>Pseudomonadati</taxon>
        <taxon>Bacteroidota</taxon>
        <taxon>Flavobacteriia</taxon>
        <taxon>Flavobacteriales</taxon>
        <taxon>Weeksellaceae</taxon>
        <taxon>Chryseobacterium group</taxon>
        <taxon>Chryseobacterium</taxon>
    </lineage>
</organism>
<evidence type="ECO:0000256" key="14">
    <source>
        <dbReference type="ARBA" id="ARBA00023163"/>
    </source>
</evidence>
<dbReference type="GO" id="GO:0006367">
    <property type="term" value="P:transcription initiation at RNA polymerase II promoter"/>
    <property type="evidence" value="ECO:0007669"/>
    <property type="project" value="TreeGrafter"/>
</dbReference>
<gene>
    <name evidence="17" type="ORF">HNP38_002581</name>
</gene>
<dbReference type="SUPFAM" id="SSF48371">
    <property type="entry name" value="ARM repeat"/>
    <property type="match status" value="1"/>
</dbReference>
<keyword evidence="10 17" id="KW-0378">Hydrolase</keyword>
<feature type="domain" description="Peptidase M1 membrane alanine aminopeptidase" evidence="15">
    <location>
        <begin position="253"/>
        <end position="465"/>
    </location>
</feature>
<evidence type="ECO:0000256" key="10">
    <source>
        <dbReference type="ARBA" id="ARBA00022801"/>
    </source>
</evidence>
<comment type="cofactor">
    <cofactor evidence="2">
        <name>Zn(2+)</name>
        <dbReference type="ChEBI" id="CHEBI:29105"/>
    </cofactor>
</comment>
<dbReference type="Pfam" id="PF13646">
    <property type="entry name" value="HEAT_2"/>
    <property type="match status" value="1"/>
</dbReference>
<dbReference type="RefSeq" id="WP_184190040.1">
    <property type="nucleotide sequence ID" value="NZ_JACHLE010000003.1"/>
</dbReference>
<dbReference type="Gene3D" id="2.60.40.1730">
    <property type="entry name" value="tricorn interacting facor f3 domain"/>
    <property type="match status" value="1"/>
</dbReference>
<keyword evidence="8" id="KW-0645">Protease</keyword>
<evidence type="ECO:0000313" key="17">
    <source>
        <dbReference type="EMBL" id="MBB4807277.1"/>
    </source>
</evidence>
<keyword evidence="9" id="KW-0479">Metal-binding</keyword>
<dbReference type="GO" id="GO:0006508">
    <property type="term" value="P:proteolysis"/>
    <property type="evidence" value="ECO:0007669"/>
    <property type="project" value="UniProtKB-KW"/>
</dbReference>
<accession>A0A840KH51</accession>
<evidence type="ECO:0000256" key="9">
    <source>
        <dbReference type="ARBA" id="ARBA00022723"/>
    </source>
</evidence>
<evidence type="ECO:0000256" key="5">
    <source>
        <dbReference type="ARBA" id="ARBA00012564"/>
    </source>
</evidence>
<dbReference type="Pfam" id="PF01433">
    <property type="entry name" value="Peptidase_M1"/>
    <property type="match status" value="1"/>
</dbReference>
<keyword evidence="11" id="KW-0862">Zinc</keyword>
<evidence type="ECO:0000256" key="12">
    <source>
        <dbReference type="ARBA" id="ARBA00023015"/>
    </source>
</evidence>
<keyword evidence="13" id="KW-0482">Metalloprotease</keyword>
<evidence type="ECO:0000256" key="13">
    <source>
        <dbReference type="ARBA" id="ARBA00023049"/>
    </source>
</evidence>
<dbReference type="InterPro" id="IPR014782">
    <property type="entry name" value="Peptidase_M1_dom"/>
</dbReference>
<dbReference type="InterPro" id="IPR045357">
    <property type="entry name" value="Aminopeptidase_N-like_N"/>
</dbReference>
<comment type="caution">
    <text evidence="17">The sequence shown here is derived from an EMBL/GenBank/DDBJ whole genome shotgun (WGS) entry which is preliminary data.</text>
</comment>
<name>A0A840KH51_9FLAO</name>
<keyword evidence="17" id="KW-0031">Aminopeptidase</keyword>
<comment type="similarity">
    <text evidence="3">Belongs to the peptidase M1 family.</text>
</comment>
<dbReference type="PANTHER" id="PTHR15137">
    <property type="entry name" value="TRANSCRIPTION INITIATION FACTOR TFIID"/>
    <property type="match status" value="1"/>
</dbReference>
<dbReference type="Pfam" id="PF17900">
    <property type="entry name" value="Peptidase_M1_N"/>
    <property type="match status" value="1"/>
</dbReference>
<comment type="catalytic activity">
    <reaction evidence="1">
        <text>Release of an N-terminal amino acid, Xaa-|-Yaa- from a peptide, amide or arylamide. Xaa is preferably Ala, but may be most amino acids including Pro (slow action). When a terminal hydrophobic residue is followed by a prolyl residue, the two may be released as an intact Xaa-Pro dipeptide.</text>
        <dbReference type="EC" id="3.4.11.2"/>
    </reaction>
</comment>
<dbReference type="SUPFAM" id="SSF55486">
    <property type="entry name" value="Metalloproteases ('zincins'), catalytic domain"/>
    <property type="match status" value="1"/>
</dbReference>
<dbReference type="InterPro" id="IPR042097">
    <property type="entry name" value="Aminopeptidase_N-like_N_sf"/>
</dbReference>
<dbReference type="InterPro" id="IPR016024">
    <property type="entry name" value="ARM-type_fold"/>
</dbReference>
<proteinExistence type="inferred from homology"/>
<keyword evidence="14" id="KW-0804">Transcription</keyword>
<dbReference type="SUPFAM" id="SSF63737">
    <property type="entry name" value="Leukotriene A4 hydrolase N-terminal domain"/>
    <property type="match status" value="1"/>
</dbReference>
<comment type="similarity">
    <text evidence="4">Belongs to the TAF2 family.</text>
</comment>
<sequence>MKTPFKIIFLLYLFPVMVCAQNIDTKHLSLRLQFDWQQRQAFGSAEITGSVMSENDKIILDAGKLFIQSIEINSKKLKFHYDGGDTDNNLEIILDRKYKPAENFTIKINYRTLYENRTDPNAIGGSLGKGLRFLQPTSTTPNKRRQIWSSGEPQNNKYWFPCNEDIADIHTTEIKATIEKPLMLISNGSLVDIIEHPDNNTRTFHYRSEVPFPNYLISVVIGEYIDVIQKNNHTAIHNYGYPDEKEAVKATVELIPDMMRFLEEKTGYDYPLKNYIQVVVQDYPFPGSVGQNAASILSDNYIDDHGVHKDFKYLWDGVAMQALANQWFGSLIMPASWEDIWLNNAFAQYFSGLYTAKSNGKEEYLTYYHPFEKANILSDWNTGNKHPIVSTNIGDLAAFISDSYSKFRGALILRMLQKEMGDESWWKAIRDYVKNNSGKQVSTKDFQSAVEKTSGRSYQWFFEQWIYKTGLPKFEVIKKYDTSQKQLFITVKQVQNQENKTDFHQVSFFEGKIDVEIDNTIESLYLKPQAENIFTFPAKTLPKLVNFNYEETFLCETIFEKSTDEYFYQLQHSKDVLARQKALDKLTEAANDSHATTLFKDQVIDAIFTEIQSGQYWRYRWYALGSLQKIMPLTYKEKTISFLTSLIKKEKSWIKSTAINMLGNTNAPEHKNLYIQALNDESDRVVNAAAIALGKTKSPDAFEILMDLENRHSWKNQNRISALNGLQQLGDPRAIDYVLTRLEDNRSPRWYLATPVWDYPFAAVNTLVALGKGESGYPVLINRFKRSLQDNDLNDIFQNVQLINLLKDERAKEIYLLLKEKYKDDPYVLEAVSNYEKQFIENIKK</sequence>
<keyword evidence="12" id="KW-0805">Transcription regulation</keyword>
<dbReference type="InterPro" id="IPR037813">
    <property type="entry name" value="TAF2"/>
</dbReference>
<evidence type="ECO:0000256" key="11">
    <source>
        <dbReference type="ARBA" id="ARBA00022833"/>
    </source>
</evidence>
<keyword evidence="18" id="KW-1185">Reference proteome</keyword>
<evidence type="ECO:0000256" key="6">
    <source>
        <dbReference type="ARBA" id="ARBA00015611"/>
    </source>
</evidence>
<dbReference type="GO" id="GO:0003682">
    <property type="term" value="F:chromatin binding"/>
    <property type="evidence" value="ECO:0007669"/>
    <property type="project" value="TreeGrafter"/>
</dbReference>
<dbReference type="GO" id="GO:0008237">
    <property type="term" value="F:metallopeptidase activity"/>
    <property type="evidence" value="ECO:0007669"/>
    <property type="project" value="UniProtKB-KW"/>
</dbReference>
<dbReference type="GO" id="GO:0008270">
    <property type="term" value="F:zinc ion binding"/>
    <property type="evidence" value="ECO:0007669"/>
    <property type="project" value="InterPro"/>
</dbReference>
<dbReference type="PANTHER" id="PTHR15137:SF9">
    <property type="entry name" value="TRANSCRIPTION INITIATION FACTOR TFIID SUBUNIT 2"/>
    <property type="match status" value="1"/>
</dbReference>
<evidence type="ECO:0000256" key="7">
    <source>
        <dbReference type="ARBA" id="ARBA00017363"/>
    </source>
</evidence>